<dbReference type="FunFam" id="3.10.20.30:FF:000020">
    <property type="entry name" value="Xanthine dehydrogenase iron-sulfur subunit"/>
    <property type="match status" value="1"/>
</dbReference>
<dbReference type="Gene3D" id="1.10.150.120">
    <property type="entry name" value="[2Fe-2S]-binding domain"/>
    <property type="match status" value="1"/>
</dbReference>
<evidence type="ECO:0000259" key="7">
    <source>
        <dbReference type="PROSITE" id="PS51085"/>
    </source>
</evidence>
<dbReference type="SUPFAM" id="SSF54292">
    <property type="entry name" value="2Fe-2S ferredoxin-like"/>
    <property type="match status" value="1"/>
</dbReference>
<comment type="pathway">
    <text evidence="6">Alkaloid degradation; nicotine degradation.</text>
</comment>
<evidence type="ECO:0000256" key="6">
    <source>
        <dbReference type="ARBA" id="ARBA00060707"/>
    </source>
</evidence>
<evidence type="ECO:0000313" key="8">
    <source>
        <dbReference type="EMBL" id="TSD64202.1"/>
    </source>
</evidence>
<dbReference type="InterPro" id="IPR051452">
    <property type="entry name" value="Diverse_Oxidoreductases"/>
</dbReference>
<dbReference type="CDD" id="cd00207">
    <property type="entry name" value="fer2"/>
    <property type="match status" value="1"/>
</dbReference>
<dbReference type="Gene3D" id="3.10.20.30">
    <property type="match status" value="1"/>
</dbReference>
<dbReference type="Pfam" id="PF00111">
    <property type="entry name" value="Fer2"/>
    <property type="match status" value="1"/>
</dbReference>
<dbReference type="SUPFAM" id="SSF47741">
    <property type="entry name" value="CO dehydrogenase ISP C-domain like"/>
    <property type="match status" value="1"/>
</dbReference>
<dbReference type="GO" id="GO:0051537">
    <property type="term" value="F:2 iron, 2 sulfur cluster binding"/>
    <property type="evidence" value="ECO:0007669"/>
    <property type="project" value="UniProtKB-KW"/>
</dbReference>
<dbReference type="InterPro" id="IPR002888">
    <property type="entry name" value="2Fe-2S-bd"/>
</dbReference>
<name>A0A554SCZ1_9ACTN</name>
<evidence type="ECO:0000256" key="5">
    <source>
        <dbReference type="ARBA" id="ARBA00023014"/>
    </source>
</evidence>
<dbReference type="OrthoDB" id="159930at2"/>
<gene>
    <name evidence="8" type="ORF">FNM00_06520</name>
</gene>
<keyword evidence="5" id="KW-0411">Iron-sulfur</keyword>
<dbReference type="GO" id="GO:0046872">
    <property type="term" value="F:metal ion binding"/>
    <property type="evidence" value="ECO:0007669"/>
    <property type="project" value="UniProtKB-KW"/>
</dbReference>
<dbReference type="AlphaFoldDB" id="A0A554SCZ1"/>
<evidence type="ECO:0000256" key="2">
    <source>
        <dbReference type="ARBA" id="ARBA00022723"/>
    </source>
</evidence>
<evidence type="ECO:0000256" key="4">
    <source>
        <dbReference type="ARBA" id="ARBA00023004"/>
    </source>
</evidence>
<dbReference type="PROSITE" id="PS51085">
    <property type="entry name" value="2FE2S_FER_2"/>
    <property type="match status" value="1"/>
</dbReference>
<dbReference type="RefSeq" id="WP_143912628.1">
    <property type="nucleotide sequence ID" value="NZ_VLNT01000004.1"/>
</dbReference>
<dbReference type="Pfam" id="PF01799">
    <property type="entry name" value="Fer2_2"/>
    <property type="match status" value="1"/>
</dbReference>
<evidence type="ECO:0000256" key="1">
    <source>
        <dbReference type="ARBA" id="ARBA00022714"/>
    </source>
</evidence>
<accession>A0A554SCZ1</accession>
<keyword evidence="9" id="KW-1185">Reference proteome</keyword>
<dbReference type="PROSITE" id="PS00197">
    <property type="entry name" value="2FE2S_FER_1"/>
    <property type="match status" value="1"/>
</dbReference>
<evidence type="ECO:0000313" key="9">
    <source>
        <dbReference type="Proteomes" id="UP000316988"/>
    </source>
</evidence>
<comment type="caution">
    <text evidence="8">The sequence shown here is derived from an EMBL/GenBank/DDBJ whole genome shotgun (WGS) entry which is preliminary data.</text>
</comment>
<keyword evidence="2" id="KW-0479">Metal-binding</keyword>
<dbReference type="PANTHER" id="PTHR44379">
    <property type="entry name" value="OXIDOREDUCTASE WITH IRON-SULFUR SUBUNIT"/>
    <property type="match status" value="1"/>
</dbReference>
<dbReference type="InterPro" id="IPR001041">
    <property type="entry name" value="2Fe-2S_ferredoxin-type"/>
</dbReference>
<dbReference type="InterPro" id="IPR006058">
    <property type="entry name" value="2Fe2S_fd_BS"/>
</dbReference>
<proteinExistence type="predicted"/>
<keyword evidence="3" id="KW-0560">Oxidoreductase</keyword>
<dbReference type="InterPro" id="IPR012675">
    <property type="entry name" value="Beta-grasp_dom_sf"/>
</dbReference>
<protein>
    <submittedName>
        <fullName evidence="8">(2Fe-2S)-binding protein</fullName>
    </submittedName>
</protein>
<dbReference type="EMBL" id="VLNT01000004">
    <property type="protein sequence ID" value="TSD64202.1"/>
    <property type="molecule type" value="Genomic_DNA"/>
</dbReference>
<keyword evidence="1" id="KW-0001">2Fe-2S</keyword>
<dbReference type="PANTHER" id="PTHR44379:SF5">
    <property type="entry name" value="OXIDOREDUCTASE WITH IRON-SULFUR SUBUNIT"/>
    <property type="match status" value="1"/>
</dbReference>
<keyword evidence="4" id="KW-0408">Iron</keyword>
<sequence length="159" mass="17023">MRQFTPIELTVNGRPVEASLKPNLTLADYLRDELDLTGTHVGCEHGTCGSCTVLVDGQPIRSCLMLAIQADSCEVTTVEGLSEAGELSKVQRAFNANHAMQCGFCTPGFVVSLTALTRQEPAATEEQLRATLDGHLCRCTGYQNILKAGREALSHGEGS</sequence>
<organism evidence="8 9">
    <name type="scientific">Aeromicrobium piscarium</name>
    <dbReference type="NCBI Taxonomy" id="2590901"/>
    <lineage>
        <taxon>Bacteria</taxon>
        <taxon>Bacillati</taxon>
        <taxon>Actinomycetota</taxon>
        <taxon>Actinomycetes</taxon>
        <taxon>Propionibacteriales</taxon>
        <taxon>Nocardioidaceae</taxon>
        <taxon>Aeromicrobium</taxon>
    </lineage>
</organism>
<dbReference type="InterPro" id="IPR036010">
    <property type="entry name" value="2Fe-2S_ferredoxin-like_sf"/>
</dbReference>
<dbReference type="InterPro" id="IPR036884">
    <property type="entry name" value="2Fe-2S-bd_dom_sf"/>
</dbReference>
<reference evidence="8 9" key="1">
    <citation type="submission" date="2019-07" db="EMBL/GenBank/DDBJ databases">
        <authorList>
            <person name="Zhao L.H."/>
        </authorList>
    </citation>
    <scope>NUCLEOTIDE SEQUENCE [LARGE SCALE GENOMIC DNA]</scope>
    <source>
        <strain evidence="8 9">Co35</strain>
    </source>
</reference>
<dbReference type="GO" id="GO:0016491">
    <property type="term" value="F:oxidoreductase activity"/>
    <property type="evidence" value="ECO:0007669"/>
    <property type="project" value="UniProtKB-KW"/>
</dbReference>
<dbReference type="Proteomes" id="UP000316988">
    <property type="component" value="Unassembled WGS sequence"/>
</dbReference>
<evidence type="ECO:0000256" key="3">
    <source>
        <dbReference type="ARBA" id="ARBA00023002"/>
    </source>
</evidence>
<feature type="domain" description="2Fe-2S ferredoxin-type" evidence="7">
    <location>
        <begin position="5"/>
        <end position="81"/>
    </location>
</feature>